<dbReference type="Pfam" id="PF10145">
    <property type="entry name" value="PhageMin_Tail"/>
    <property type="match status" value="1"/>
</dbReference>
<proteinExistence type="predicted"/>
<sequence length="609" mass="63091">MSALDLVVRIAADGARYSAGMNAMQRATRNSVNFVKAEFAGLKSAFSSVQGQMAGLGLGIGVAKVVQDAGRFEKQMRLLQVSTGDTRADMEGWRQDMLRHQQNTGTLVSTQVELSDSLQAVGLNMKQIRAVIEPASNTMAVAKTNADQLGKAMGVASKHFKIDLTDTNAVETLLDQMLVAGRLGNAELENLPDIFAKVGARAVEANFSMSQTLALIESLSQAEPQSDRLGTLVDSTLRIFSNAKYMKDAAKGTGVRFFNKDGSRRDPLEILQDMKAKYDKLKTDKQRMLFIDKAFGKSDLDTQRGLKQAMDKGTLQEIAKFKKEIEHAKGQAKKDLPTAIDNLPDQINRLTSALRKAVDDGFARPLNDALARGIGKLLNPKEKGGMGLDGQDLMLGGAAAAAVTYVMGRLGMGLAKKIGGLGAGVATGKALEHAAGVTPVYVVNMPSGGVGGGELPIPGLPGGAAGAAAGSAAGAAGSRAALALAMGMPLGQFLGLGAGAWGTAAAGVGLAGAAGYGVGTLAYKSLEGTMAGDGLVDKVGGGIARILALFGNENAKQALAINEKLKNTELGGTMKIVVETSAGASATVTAAPTNPRLRYQVGQTMQGAN</sequence>
<keyword evidence="1" id="KW-1188">Viral release from host cell</keyword>
<dbReference type="PANTHER" id="PTHR37813">
    <property type="entry name" value="FELS-2 PROPHAGE PROTEIN"/>
    <property type="match status" value="1"/>
</dbReference>
<dbReference type="NCBIfam" id="TIGR01760">
    <property type="entry name" value="tape_meas_TP901"/>
    <property type="match status" value="1"/>
</dbReference>
<feature type="domain" description="Phage tail tape measure protein" evidence="2">
    <location>
        <begin position="114"/>
        <end position="296"/>
    </location>
</feature>
<evidence type="ECO:0000256" key="1">
    <source>
        <dbReference type="ARBA" id="ARBA00022612"/>
    </source>
</evidence>
<evidence type="ECO:0000313" key="3">
    <source>
        <dbReference type="EMBL" id="OQS32460.1"/>
    </source>
</evidence>
<organism evidence="3 4">
    <name type="scientific">Chromobacterium haemolyticum</name>
    <dbReference type="NCBI Taxonomy" id="394935"/>
    <lineage>
        <taxon>Bacteria</taxon>
        <taxon>Pseudomonadati</taxon>
        <taxon>Pseudomonadota</taxon>
        <taxon>Betaproteobacteria</taxon>
        <taxon>Neisseriales</taxon>
        <taxon>Chromobacteriaceae</taxon>
        <taxon>Chromobacterium</taxon>
    </lineage>
</organism>
<dbReference type="PANTHER" id="PTHR37813:SF1">
    <property type="entry name" value="FELS-2 PROPHAGE PROTEIN"/>
    <property type="match status" value="1"/>
</dbReference>
<reference evidence="3 4" key="1">
    <citation type="submission" date="2017-02" db="EMBL/GenBank/DDBJ databases">
        <title>Chromobacterium haemolyticum H5244.</title>
        <authorList>
            <person name="Gulvik C.A."/>
        </authorList>
    </citation>
    <scope>NUCLEOTIDE SEQUENCE [LARGE SCALE GENOMIC DNA]</scope>
    <source>
        <strain evidence="3 4">H5244</strain>
    </source>
</reference>
<dbReference type="AlphaFoldDB" id="A0A1W0CCJ7"/>
<comment type="caution">
    <text evidence="3">The sequence shown here is derived from an EMBL/GenBank/DDBJ whole genome shotgun (WGS) entry which is preliminary data.</text>
</comment>
<dbReference type="EMBL" id="MUKV01000046">
    <property type="protein sequence ID" value="OQS32460.1"/>
    <property type="molecule type" value="Genomic_DNA"/>
</dbReference>
<evidence type="ECO:0000259" key="2">
    <source>
        <dbReference type="Pfam" id="PF10145"/>
    </source>
</evidence>
<dbReference type="Proteomes" id="UP000192721">
    <property type="component" value="Unassembled WGS sequence"/>
</dbReference>
<evidence type="ECO:0000313" key="4">
    <source>
        <dbReference type="Proteomes" id="UP000192721"/>
    </source>
</evidence>
<gene>
    <name evidence="3" type="ORF">B0T45_21635</name>
</gene>
<dbReference type="InterPro" id="IPR010090">
    <property type="entry name" value="Phage_tape_meas"/>
</dbReference>
<protein>
    <submittedName>
        <fullName evidence="3">Phage tail tape measure protein</fullName>
    </submittedName>
</protein>
<dbReference type="RefSeq" id="WP_081556926.1">
    <property type="nucleotide sequence ID" value="NZ_MUKV01000046.1"/>
</dbReference>
<accession>A0A1W0CCJ7</accession>
<name>A0A1W0CCJ7_9NEIS</name>